<organism evidence="1 2">
    <name type="scientific">Dyadobacter koreensis</name>
    <dbReference type="NCBI Taxonomy" id="408657"/>
    <lineage>
        <taxon>Bacteria</taxon>
        <taxon>Pseudomonadati</taxon>
        <taxon>Bacteroidota</taxon>
        <taxon>Cytophagia</taxon>
        <taxon>Cytophagales</taxon>
        <taxon>Spirosomataceae</taxon>
        <taxon>Dyadobacter</taxon>
    </lineage>
</organism>
<gene>
    <name evidence="1" type="ORF">SAMN04487995_4469</name>
</gene>
<reference evidence="1 2" key="1">
    <citation type="submission" date="2016-10" db="EMBL/GenBank/DDBJ databases">
        <authorList>
            <person name="de Groot N.N."/>
        </authorList>
    </citation>
    <scope>NUCLEOTIDE SEQUENCE [LARGE SCALE GENOMIC DNA]</scope>
    <source>
        <strain evidence="1 2">DSM 19938</strain>
    </source>
</reference>
<evidence type="ECO:0008006" key="3">
    <source>
        <dbReference type="Google" id="ProtNLM"/>
    </source>
</evidence>
<dbReference type="EMBL" id="FNXY01000007">
    <property type="protein sequence ID" value="SEJ39773.1"/>
    <property type="molecule type" value="Genomic_DNA"/>
</dbReference>
<dbReference type="InterPro" id="IPR025345">
    <property type="entry name" value="DUF4249"/>
</dbReference>
<evidence type="ECO:0000313" key="1">
    <source>
        <dbReference type="EMBL" id="SEJ39773.1"/>
    </source>
</evidence>
<dbReference type="STRING" id="408657.SAMN04487995_4469"/>
<keyword evidence="2" id="KW-1185">Reference proteome</keyword>
<dbReference type="PROSITE" id="PS51257">
    <property type="entry name" value="PROKAR_LIPOPROTEIN"/>
    <property type="match status" value="1"/>
</dbReference>
<dbReference type="OrthoDB" id="1115009at2"/>
<proteinExistence type="predicted"/>
<evidence type="ECO:0000313" key="2">
    <source>
        <dbReference type="Proteomes" id="UP000199532"/>
    </source>
</evidence>
<dbReference type="Pfam" id="PF14054">
    <property type="entry name" value="DUF4249"/>
    <property type="match status" value="1"/>
</dbReference>
<name>A0A1H6YES2_9BACT</name>
<dbReference type="Proteomes" id="UP000199532">
    <property type="component" value="Unassembled WGS sequence"/>
</dbReference>
<protein>
    <recommendedName>
        <fullName evidence="3">DUF4249 domain-containing protein</fullName>
    </recommendedName>
</protein>
<accession>A0A1H6YES2</accession>
<sequence>MHLYKYFIICFCLAILFGCENMVNDLDEDQLPHIESKLAVECYISPQSEQIIVRVTASQPLFGPSTFEPVTIKNAAVTLSGETTSVQIPFIDSTGAYIIPASKFKVEAGKKYTLLVDDGKRVVKASCVVPAKKAVVKSYVIDTIPGPRFSTDTVARVRLSWDDIKGETNYYTVRGFSITEQTYPGYIPETGGSGPVRSDNKSRLDIDSEYLVNDINLDGITFNAPIFYVYLPRNFMFQYVDDSGKLATAYSDPKFKEVYVEILNLDENYYKFHRSLKDIQNNDNPFVEPTLIYTNIEGGLGCFGAYNVGSLSIKP</sequence>
<dbReference type="AlphaFoldDB" id="A0A1H6YES2"/>